<dbReference type="VEuPathDB" id="FungiDB:C5L36_0E00250"/>
<dbReference type="Proteomes" id="UP000029867">
    <property type="component" value="Unassembled WGS sequence"/>
</dbReference>
<dbReference type="HOGENOM" id="CLU_1019638_0_0_1"/>
<comment type="caution">
    <text evidence="3">The sequence shown here is derived from an EMBL/GenBank/DDBJ whole genome shotgun (WGS) entry which is preliminary data.</text>
</comment>
<sequence>MVRLPILLDEEEDDDIIQAQPSLKAKFKPRKIKLKSSIESKDGASTARASINDEMPEREKEKTKVTEVMRFKKLNKINSGLSFLDDNSCKNESKAKANKINTQEYLNSYKEHPEVPSQTVDTTLPLNDVSIENMEGIVLTGSDMELSDVEIDGLPSKLKQSSEDSKRRREIEKAIESAKDPEETESNGRMEILKIPTYNEGSVPTYIRFHRPPSLDETKENIQERINLLEVKVQQESKEIESFNHRREDLSRQRAKLVEKVHKLLQEYKPRNK</sequence>
<feature type="coiled-coil region" evidence="1">
    <location>
        <begin position="219"/>
        <end position="267"/>
    </location>
</feature>
<feature type="region of interest" description="Disordered" evidence="2">
    <location>
        <begin position="153"/>
        <end position="196"/>
    </location>
</feature>
<evidence type="ECO:0000313" key="3">
    <source>
        <dbReference type="EMBL" id="KGK40107.1"/>
    </source>
</evidence>
<feature type="region of interest" description="Disordered" evidence="2">
    <location>
        <begin position="35"/>
        <end position="64"/>
    </location>
</feature>
<organism evidence="3 4">
    <name type="scientific">Pichia kudriavzevii</name>
    <name type="common">Yeast</name>
    <name type="synonym">Issatchenkia orientalis</name>
    <dbReference type="NCBI Taxonomy" id="4909"/>
    <lineage>
        <taxon>Eukaryota</taxon>
        <taxon>Fungi</taxon>
        <taxon>Dikarya</taxon>
        <taxon>Ascomycota</taxon>
        <taxon>Saccharomycotina</taxon>
        <taxon>Pichiomycetes</taxon>
        <taxon>Pichiales</taxon>
        <taxon>Pichiaceae</taxon>
        <taxon>Pichia</taxon>
    </lineage>
</organism>
<proteinExistence type="predicted"/>
<name>A0A099P780_PICKU</name>
<evidence type="ECO:0000313" key="4">
    <source>
        <dbReference type="Proteomes" id="UP000029867"/>
    </source>
</evidence>
<evidence type="ECO:0000256" key="2">
    <source>
        <dbReference type="SAM" id="MobiDB-lite"/>
    </source>
</evidence>
<dbReference type="EMBL" id="JQFK01000004">
    <property type="protein sequence ID" value="KGK40107.1"/>
    <property type="molecule type" value="Genomic_DNA"/>
</dbReference>
<reference evidence="4" key="1">
    <citation type="journal article" date="2014" name="Microb. Cell Fact.">
        <title>Exploiting Issatchenkia orientalis SD108 for succinic acid production.</title>
        <authorList>
            <person name="Xiao H."/>
            <person name="Shao Z."/>
            <person name="Jiang Y."/>
            <person name="Dole S."/>
            <person name="Zhao H."/>
        </authorList>
    </citation>
    <scope>NUCLEOTIDE SEQUENCE [LARGE SCALE GENOMIC DNA]</scope>
    <source>
        <strain evidence="4">SD108</strain>
    </source>
</reference>
<feature type="compositionally biased region" description="Basic and acidic residues" evidence="2">
    <location>
        <begin position="160"/>
        <end position="192"/>
    </location>
</feature>
<keyword evidence="1" id="KW-0175">Coiled coil</keyword>
<protein>
    <submittedName>
        <fullName evidence="3">Uncharacterized protein</fullName>
    </submittedName>
</protein>
<evidence type="ECO:0000256" key="1">
    <source>
        <dbReference type="SAM" id="Coils"/>
    </source>
</evidence>
<feature type="compositionally biased region" description="Basic and acidic residues" evidence="2">
    <location>
        <begin position="55"/>
        <end position="64"/>
    </location>
</feature>
<accession>A0A099P780</accession>
<dbReference type="AlphaFoldDB" id="A0A099P780"/>
<gene>
    <name evidence="3" type="ORF">JL09_g711</name>
</gene>